<sequence>MLSLLPKKLIFNIHSIIRGSATPASACTPVPPELLEEIMLISVSAYGRPWHSLELSPDKVRRYLLSYTLVCKRWAVVAFPLLYQSWKVSSDDCLHHIVPPVQYGHLVRSLTVGDPSKLPLCVNGAIFTLAVKCLTTCPLVQELSLNVLLWHDEHHIDRVIQALAHAKQLRKFTFRTGSNRSGMVNLDYKHLARIAEVAPQLEAISVVNLTQRDEVAEEPVFPSMPRLTTLALHDADLDGRALNAILRSTTKLEHLHVTFIFYGSRSTTGFADALSRVSNTLVSLNMQRVGGKQGDATRLQALLPTFKKLRSFTCLQMQGKDPLVFRGPTSRDQGVFAQFPSTLRQFRISTVLHGMQDGMLGAALAALPKSQEKWYISFAMPKDEMRNERLVRIPPAVGILQKECGDVGFRADATHMKEFILIQLYEK</sequence>
<dbReference type="EMBL" id="KV424058">
    <property type="protein sequence ID" value="KZT52706.1"/>
    <property type="molecule type" value="Genomic_DNA"/>
</dbReference>
<keyword evidence="2" id="KW-1185">Reference proteome</keyword>
<dbReference type="Proteomes" id="UP000076842">
    <property type="component" value="Unassembled WGS sequence"/>
</dbReference>
<dbReference type="AlphaFoldDB" id="A0A165DFM5"/>
<protein>
    <recommendedName>
        <fullName evidence="3">F-box domain-containing protein</fullName>
    </recommendedName>
</protein>
<name>A0A165DFM5_9BASI</name>
<dbReference type="OrthoDB" id="10583752at2759"/>
<evidence type="ECO:0000313" key="2">
    <source>
        <dbReference type="Proteomes" id="UP000076842"/>
    </source>
</evidence>
<gene>
    <name evidence="1" type="ORF">CALCODRAFT_501973</name>
</gene>
<accession>A0A165DFM5</accession>
<organism evidence="1 2">
    <name type="scientific">Calocera cornea HHB12733</name>
    <dbReference type="NCBI Taxonomy" id="1353952"/>
    <lineage>
        <taxon>Eukaryota</taxon>
        <taxon>Fungi</taxon>
        <taxon>Dikarya</taxon>
        <taxon>Basidiomycota</taxon>
        <taxon>Agaricomycotina</taxon>
        <taxon>Dacrymycetes</taxon>
        <taxon>Dacrymycetales</taxon>
        <taxon>Dacrymycetaceae</taxon>
        <taxon>Calocera</taxon>
    </lineage>
</organism>
<proteinExistence type="predicted"/>
<dbReference type="InParanoid" id="A0A165DFM5"/>
<dbReference type="SUPFAM" id="SSF52047">
    <property type="entry name" value="RNI-like"/>
    <property type="match status" value="1"/>
</dbReference>
<dbReference type="InterPro" id="IPR032675">
    <property type="entry name" value="LRR_dom_sf"/>
</dbReference>
<reference evidence="1 2" key="1">
    <citation type="journal article" date="2016" name="Mol. Biol. Evol.">
        <title>Comparative Genomics of Early-Diverging Mushroom-Forming Fungi Provides Insights into the Origins of Lignocellulose Decay Capabilities.</title>
        <authorList>
            <person name="Nagy L.G."/>
            <person name="Riley R."/>
            <person name="Tritt A."/>
            <person name="Adam C."/>
            <person name="Daum C."/>
            <person name="Floudas D."/>
            <person name="Sun H."/>
            <person name="Yadav J.S."/>
            <person name="Pangilinan J."/>
            <person name="Larsson K.H."/>
            <person name="Matsuura K."/>
            <person name="Barry K."/>
            <person name="Labutti K."/>
            <person name="Kuo R."/>
            <person name="Ohm R.A."/>
            <person name="Bhattacharya S.S."/>
            <person name="Shirouzu T."/>
            <person name="Yoshinaga Y."/>
            <person name="Martin F.M."/>
            <person name="Grigoriev I.V."/>
            <person name="Hibbett D.S."/>
        </authorList>
    </citation>
    <scope>NUCLEOTIDE SEQUENCE [LARGE SCALE GENOMIC DNA]</scope>
    <source>
        <strain evidence="1 2">HHB12733</strain>
    </source>
</reference>
<evidence type="ECO:0000313" key="1">
    <source>
        <dbReference type="EMBL" id="KZT52706.1"/>
    </source>
</evidence>
<dbReference type="Gene3D" id="3.80.10.10">
    <property type="entry name" value="Ribonuclease Inhibitor"/>
    <property type="match status" value="1"/>
</dbReference>
<evidence type="ECO:0008006" key="3">
    <source>
        <dbReference type="Google" id="ProtNLM"/>
    </source>
</evidence>